<keyword evidence="3" id="KW-1185">Reference proteome</keyword>
<dbReference type="SUPFAM" id="SSF109604">
    <property type="entry name" value="HD-domain/PDEase-like"/>
    <property type="match status" value="1"/>
</dbReference>
<name>A0A505DEB7_9ACTN</name>
<comment type="caution">
    <text evidence="2">The sequence shown here is derived from an EMBL/GenBank/DDBJ whole genome shotgun (WGS) entry which is preliminary data.</text>
</comment>
<dbReference type="Proteomes" id="UP000317378">
    <property type="component" value="Unassembled WGS sequence"/>
</dbReference>
<organism evidence="2 3">
    <name type="scientific">Streptomyces sporangiiformans</name>
    <dbReference type="NCBI Taxonomy" id="2315329"/>
    <lineage>
        <taxon>Bacteria</taxon>
        <taxon>Bacillati</taxon>
        <taxon>Actinomycetota</taxon>
        <taxon>Actinomycetes</taxon>
        <taxon>Kitasatosporales</taxon>
        <taxon>Streptomycetaceae</taxon>
        <taxon>Streptomyces</taxon>
    </lineage>
</organism>
<reference evidence="2 3" key="1">
    <citation type="submission" date="2019-06" db="EMBL/GenBank/DDBJ databases">
        <title>Streptomyces sporangiiformans sp. nov., a novel actinomycete isolated from soil in Mount Song.</title>
        <authorList>
            <person name="Han L."/>
        </authorList>
    </citation>
    <scope>NUCLEOTIDE SEQUENCE [LARGE SCALE GENOMIC DNA]</scope>
    <source>
        <strain evidence="2 3">NEAU-SSA 1</strain>
    </source>
</reference>
<dbReference type="AlphaFoldDB" id="A0A505DEB7"/>
<protein>
    <submittedName>
        <fullName evidence="2">HD domain-containing protein</fullName>
    </submittedName>
</protein>
<accession>A0A505DEB7</accession>
<feature type="compositionally biased region" description="Basic residues" evidence="1">
    <location>
        <begin position="9"/>
        <end position="33"/>
    </location>
</feature>
<evidence type="ECO:0000313" key="2">
    <source>
        <dbReference type="EMBL" id="TPQ21227.1"/>
    </source>
</evidence>
<proteinExistence type="predicted"/>
<feature type="region of interest" description="Disordered" evidence="1">
    <location>
        <begin position="1"/>
        <end position="61"/>
    </location>
</feature>
<evidence type="ECO:0000256" key="1">
    <source>
        <dbReference type="SAM" id="MobiDB-lite"/>
    </source>
</evidence>
<sequence>MRSPATSRPRSRRIRHSRRPWRSAQRARSRRRTAQGTSPHSRRRAAPDGQPTEPGHRRLGGRFLAAPALRLADRLHNMRTIAFAPPANCYRAARESLDVFAS</sequence>
<gene>
    <name evidence="2" type="ORF">FGD71_016385</name>
</gene>
<evidence type="ECO:0000313" key="3">
    <source>
        <dbReference type="Proteomes" id="UP000317378"/>
    </source>
</evidence>
<dbReference type="Gene3D" id="1.10.3210.10">
    <property type="entry name" value="Hypothetical protein af1432"/>
    <property type="match status" value="1"/>
</dbReference>
<dbReference type="EMBL" id="VCHX02000123">
    <property type="protein sequence ID" value="TPQ21227.1"/>
    <property type="molecule type" value="Genomic_DNA"/>
</dbReference>